<dbReference type="EMBL" id="VSRL01000042">
    <property type="protein sequence ID" value="NKE57961.1"/>
    <property type="molecule type" value="Genomic_DNA"/>
</dbReference>
<gene>
    <name evidence="2" type="ORF">FXN61_14410</name>
</gene>
<reference evidence="2 3" key="1">
    <citation type="submission" date="2019-08" db="EMBL/GenBank/DDBJ databases">
        <title>Lentzea from Indian Himalayas.</title>
        <authorList>
            <person name="Mandal S."/>
            <person name="Mallick Gupta A."/>
            <person name="Maiti P.K."/>
            <person name="Sarkar J."/>
            <person name="Mandal S."/>
        </authorList>
    </citation>
    <scope>NUCLEOTIDE SEQUENCE [LARGE SCALE GENOMIC DNA]</scope>
    <source>
        <strain evidence="2 3">PSKA42</strain>
    </source>
</reference>
<comment type="caution">
    <text evidence="2">The sequence shown here is derived from an EMBL/GenBank/DDBJ whole genome shotgun (WGS) entry which is preliminary data.</text>
</comment>
<keyword evidence="3" id="KW-1185">Reference proteome</keyword>
<keyword evidence="1" id="KW-0732">Signal</keyword>
<dbReference type="NCBIfam" id="TIGR02601">
    <property type="entry name" value="autotrns_rpt"/>
    <property type="match status" value="1"/>
</dbReference>
<proteinExistence type="predicted"/>
<dbReference type="InterPro" id="IPR013425">
    <property type="entry name" value="Autotrns_rpt"/>
</dbReference>
<protein>
    <recommendedName>
        <fullName evidence="4">Autotransporter-associated beta strand repeat-containing protein</fullName>
    </recommendedName>
</protein>
<dbReference type="SUPFAM" id="SSF51126">
    <property type="entry name" value="Pectin lyase-like"/>
    <property type="match status" value="1"/>
</dbReference>
<evidence type="ECO:0000313" key="3">
    <source>
        <dbReference type="Proteomes" id="UP001515943"/>
    </source>
</evidence>
<evidence type="ECO:0000256" key="1">
    <source>
        <dbReference type="ARBA" id="ARBA00022729"/>
    </source>
</evidence>
<organism evidence="2 3">
    <name type="scientific">Lentzea indica</name>
    <dbReference type="NCBI Taxonomy" id="2604800"/>
    <lineage>
        <taxon>Bacteria</taxon>
        <taxon>Bacillati</taxon>
        <taxon>Actinomycetota</taxon>
        <taxon>Actinomycetes</taxon>
        <taxon>Pseudonocardiales</taxon>
        <taxon>Pseudonocardiaceae</taxon>
        <taxon>Lentzea</taxon>
    </lineage>
</organism>
<evidence type="ECO:0008006" key="4">
    <source>
        <dbReference type="Google" id="ProtNLM"/>
    </source>
</evidence>
<dbReference type="InterPro" id="IPR011050">
    <property type="entry name" value="Pectin_lyase_fold/virulence"/>
</dbReference>
<dbReference type="Pfam" id="PF12951">
    <property type="entry name" value="PATR"/>
    <property type="match status" value="1"/>
</dbReference>
<dbReference type="Proteomes" id="UP001515943">
    <property type="component" value="Unassembled WGS sequence"/>
</dbReference>
<evidence type="ECO:0000313" key="2">
    <source>
        <dbReference type="EMBL" id="NKE57961.1"/>
    </source>
</evidence>
<name>A0ABX1FH44_9PSEU</name>
<accession>A0ABX1FH44</accession>
<sequence>MTVPKGAEVLLETRLPYLSACQRREVLRTTGLPSGHALLDGPEQWGRLNLFAAADGFGAFDSDVRVEMDANRGGFHAADTWYNAIGGGGGLVKRGSGTLTLAGANSYTGGTRVEGGTLVAASPSALGKGDVDLRAGTLRLADEVRVRGYRQASGTTLAVTVRPGDCAALTAGRPISLASGSTLEISLVNVPAGALVPVLSAPVLLGRFSRITVAGGEHRVQARYSPNGLSVRVLE</sequence>